<protein>
    <submittedName>
        <fullName evidence="1 2">Uncharacterized protein</fullName>
    </submittedName>
</protein>
<reference evidence="1" key="2">
    <citation type="submission" date="2017-06" db="EMBL/GenBank/DDBJ databases">
        <title>WGS assembly of Brachypodium distachyon.</title>
        <authorList>
            <consortium name="The International Brachypodium Initiative"/>
            <person name="Lucas S."/>
            <person name="Harmon-Smith M."/>
            <person name="Lail K."/>
            <person name="Tice H."/>
            <person name="Grimwood J."/>
            <person name="Bruce D."/>
            <person name="Barry K."/>
            <person name="Shu S."/>
            <person name="Lindquist E."/>
            <person name="Wang M."/>
            <person name="Pitluck S."/>
            <person name="Vogel J.P."/>
            <person name="Garvin D.F."/>
            <person name="Mockler T.C."/>
            <person name="Schmutz J."/>
            <person name="Rokhsar D."/>
            <person name="Bevan M.W."/>
        </authorList>
    </citation>
    <scope>NUCLEOTIDE SEQUENCE</scope>
    <source>
        <strain evidence="1">Bd21</strain>
    </source>
</reference>
<name>A0A2K2DUS6_BRADI</name>
<dbReference type="InParanoid" id="A0A2K2DUS6"/>
<evidence type="ECO:0000313" key="1">
    <source>
        <dbReference type="EMBL" id="PNT78031.1"/>
    </source>
</evidence>
<reference evidence="2" key="3">
    <citation type="submission" date="2018-08" db="UniProtKB">
        <authorList>
            <consortium name="EnsemblPlants"/>
        </authorList>
    </citation>
    <scope>IDENTIFICATION</scope>
    <source>
        <strain evidence="2">cv. Bd21</strain>
    </source>
</reference>
<proteinExistence type="predicted"/>
<dbReference type="Gramene" id="PNT78031">
    <property type="protein sequence ID" value="PNT78031"/>
    <property type="gene ID" value="BRADI_1g72595v3"/>
</dbReference>
<reference evidence="1 2" key="1">
    <citation type="journal article" date="2010" name="Nature">
        <title>Genome sequencing and analysis of the model grass Brachypodium distachyon.</title>
        <authorList>
            <consortium name="International Brachypodium Initiative"/>
        </authorList>
    </citation>
    <scope>NUCLEOTIDE SEQUENCE [LARGE SCALE GENOMIC DNA]</scope>
    <source>
        <strain evidence="1 2">Bd21</strain>
    </source>
</reference>
<gene>
    <name evidence="1" type="ORF">BRADI_1g72595v3</name>
</gene>
<accession>A0A2K2DUS6</accession>
<evidence type="ECO:0000313" key="3">
    <source>
        <dbReference type="Proteomes" id="UP000008810"/>
    </source>
</evidence>
<organism evidence="1">
    <name type="scientific">Brachypodium distachyon</name>
    <name type="common">Purple false brome</name>
    <name type="synonym">Trachynia distachya</name>
    <dbReference type="NCBI Taxonomy" id="15368"/>
    <lineage>
        <taxon>Eukaryota</taxon>
        <taxon>Viridiplantae</taxon>
        <taxon>Streptophyta</taxon>
        <taxon>Embryophyta</taxon>
        <taxon>Tracheophyta</taxon>
        <taxon>Spermatophyta</taxon>
        <taxon>Magnoliopsida</taxon>
        <taxon>Liliopsida</taxon>
        <taxon>Poales</taxon>
        <taxon>Poaceae</taxon>
        <taxon>BOP clade</taxon>
        <taxon>Pooideae</taxon>
        <taxon>Stipodae</taxon>
        <taxon>Brachypodieae</taxon>
        <taxon>Brachypodium</taxon>
    </lineage>
</organism>
<dbReference type="AlphaFoldDB" id="A0A2K2DUS6"/>
<dbReference type="EnsemblPlants" id="PNT78031">
    <property type="protein sequence ID" value="PNT78031"/>
    <property type="gene ID" value="BRADI_1g72595v3"/>
</dbReference>
<evidence type="ECO:0000313" key="2">
    <source>
        <dbReference type="EnsemblPlants" id="PNT78031"/>
    </source>
</evidence>
<dbReference type="Proteomes" id="UP000008810">
    <property type="component" value="Chromosome 1"/>
</dbReference>
<sequence length="84" mass="9885">MCPSILATLGASKYICHGTRRTVILWHHQQQQNVLHWTRLREILPEQKNVENVYSTSPQKIFAMYYHLLALIHNFLSMTVLHTL</sequence>
<dbReference type="EMBL" id="CM000880">
    <property type="protein sequence ID" value="PNT78031.1"/>
    <property type="molecule type" value="Genomic_DNA"/>
</dbReference>
<keyword evidence="3" id="KW-1185">Reference proteome</keyword>